<evidence type="ECO:0000313" key="2">
    <source>
        <dbReference type="Proteomes" id="UP000199034"/>
    </source>
</evidence>
<dbReference type="EMBL" id="FMZM01000015">
    <property type="protein sequence ID" value="SDE12877.1"/>
    <property type="molecule type" value="Genomic_DNA"/>
</dbReference>
<accession>A0A1G7AEJ7</accession>
<reference evidence="1 2" key="1">
    <citation type="submission" date="2016-10" db="EMBL/GenBank/DDBJ databases">
        <authorList>
            <person name="de Groot N.N."/>
        </authorList>
    </citation>
    <scope>NUCLEOTIDE SEQUENCE [LARGE SCALE GENOMIC DNA]</scope>
    <source>
        <strain evidence="1 2">CGMCC 4.6858</strain>
    </source>
</reference>
<organism evidence="1 2">
    <name type="scientific">Nocardioides lianchengensis</name>
    <dbReference type="NCBI Taxonomy" id="1045774"/>
    <lineage>
        <taxon>Bacteria</taxon>
        <taxon>Bacillati</taxon>
        <taxon>Actinomycetota</taxon>
        <taxon>Actinomycetes</taxon>
        <taxon>Propionibacteriales</taxon>
        <taxon>Nocardioidaceae</taxon>
        <taxon>Nocardioides</taxon>
    </lineage>
</organism>
<sequence length="53" mass="5965">MSAVRASYGPVESQARQQIAERIARASAPRVPSVPRRHRLADRLRRVADRLEG</sequence>
<keyword evidence="2" id="KW-1185">Reference proteome</keyword>
<evidence type="ECO:0000313" key="1">
    <source>
        <dbReference type="EMBL" id="SDE12877.1"/>
    </source>
</evidence>
<dbReference type="STRING" id="1045774.SAMN05421872_11576"/>
<dbReference type="AlphaFoldDB" id="A0A1G7AEJ7"/>
<dbReference type="Proteomes" id="UP000199034">
    <property type="component" value="Unassembled WGS sequence"/>
</dbReference>
<proteinExistence type="predicted"/>
<gene>
    <name evidence="1" type="ORF">SAMN05421872_11576</name>
</gene>
<name>A0A1G7AEJ7_9ACTN</name>
<dbReference type="RefSeq" id="WP_170867212.1">
    <property type="nucleotide sequence ID" value="NZ_FMZM01000015.1"/>
</dbReference>
<protein>
    <submittedName>
        <fullName evidence="1">Uncharacterized protein</fullName>
    </submittedName>
</protein>